<evidence type="ECO:0000256" key="6">
    <source>
        <dbReference type="ARBA" id="ARBA00022898"/>
    </source>
</evidence>
<evidence type="ECO:0000256" key="1">
    <source>
        <dbReference type="ARBA" id="ARBA00001933"/>
    </source>
</evidence>
<gene>
    <name evidence="8" type="ORF">N7463_010711</name>
</gene>
<evidence type="ECO:0000256" key="2">
    <source>
        <dbReference type="ARBA" id="ARBA00007441"/>
    </source>
</evidence>
<comment type="subunit">
    <text evidence="3">Homodimer.</text>
</comment>
<dbReference type="InterPro" id="IPR000796">
    <property type="entry name" value="Asp_trans"/>
</dbReference>
<dbReference type="SUPFAM" id="SSF53383">
    <property type="entry name" value="PLP-dependent transferases"/>
    <property type="match status" value="1"/>
</dbReference>
<dbReference type="Gene3D" id="3.40.640.10">
    <property type="entry name" value="Type I PLP-dependent aspartate aminotransferase-like (Major domain)"/>
    <property type="match status" value="1"/>
</dbReference>
<comment type="similarity">
    <text evidence="2">Belongs to the class-I pyridoxal-phosphate-dependent aminotransferase family.</text>
</comment>
<evidence type="ECO:0000256" key="4">
    <source>
        <dbReference type="ARBA" id="ARBA00022576"/>
    </source>
</evidence>
<dbReference type="InterPro" id="IPR015422">
    <property type="entry name" value="PyrdxlP-dep_Trfase_small"/>
</dbReference>
<name>A0A9W9XKG3_9EURO</name>
<evidence type="ECO:0000313" key="9">
    <source>
        <dbReference type="Proteomes" id="UP001149954"/>
    </source>
</evidence>
<keyword evidence="6" id="KW-0663">Pyridoxal phosphate</keyword>
<dbReference type="Pfam" id="PF00155">
    <property type="entry name" value="Aminotran_1_2"/>
    <property type="match status" value="1"/>
</dbReference>
<keyword evidence="4" id="KW-0032">Aminotransferase</keyword>
<dbReference type="InterPro" id="IPR015421">
    <property type="entry name" value="PyrdxlP-dep_Trfase_major"/>
</dbReference>
<comment type="cofactor">
    <cofactor evidence="1">
        <name>pyridoxal 5'-phosphate</name>
        <dbReference type="ChEBI" id="CHEBI:597326"/>
    </cofactor>
</comment>
<dbReference type="AlphaFoldDB" id="A0A9W9XKG3"/>
<evidence type="ECO:0000256" key="3">
    <source>
        <dbReference type="ARBA" id="ARBA00011738"/>
    </source>
</evidence>
<dbReference type="PANTHER" id="PTHR11879">
    <property type="entry name" value="ASPARTATE AMINOTRANSFERASE"/>
    <property type="match status" value="1"/>
</dbReference>
<reference evidence="8" key="1">
    <citation type="submission" date="2022-12" db="EMBL/GenBank/DDBJ databases">
        <authorList>
            <person name="Petersen C."/>
        </authorList>
    </citation>
    <scope>NUCLEOTIDE SEQUENCE</scope>
    <source>
        <strain evidence="8">IBT 29495</strain>
    </source>
</reference>
<sequence length="120" mass="13048">MFGGIPMGPADPFFHLKKKADEDNHPDKVDIGVGIYRSEEGTYQELTVVKKAKKILDQLDLGHDYGLTTGDDRFLKLAAEIMFGIDNELLPSGRIASVQTLSGTGANHIAAVLLARLLEP</sequence>
<keyword evidence="5 8" id="KW-0808">Transferase</keyword>
<dbReference type="EMBL" id="JAPWDS010000006">
    <property type="protein sequence ID" value="KAJ5494624.1"/>
    <property type="molecule type" value="Genomic_DNA"/>
</dbReference>
<evidence type="ECO:0000313" key="8">
    <source>
        <dbReference type="EMBL" id="KAJ5494624.1"/>
    </source>
</evidence>
<dbReference type="Proteomes" id="UP001149954">
    <property type="component" value="Unassembled WGS sequence"/>
</dbReference>
<comment type="caution">
    <text evidence="8">The sequence shown here is derived from an EMBL/GenBank/DDBJ whole genome shotgun (WGS) entry which is preliminary data.</text>
</comment>
<evidence type="ECO:0000256" key="5">
    <source>
        <dbReference type="ARBA" id="ARBA00022679"/>
    </source>
</evidence>
<dbReference type="InterPro" id="IPR004839">
    <property type="entry name" value="Aminotransferase_I/II_large"/>
</dbReference>
<evidence type="ECO:0000259" key="7">
    <source>
        <dbReference type="Pfam" id="PF00155"/>
    </source>
</evidence>
<dbReference type="Gene3D" id="3.90.1150.10">
    <property type="entry name" value="Aspartate Aminotransferase, domain 1"/>
    <property type="match status" value="1"/>
</dbReference>
<dbReference type="GO" id="GO:0004069">
    <property type="term" value="F:L-aspartate:2-oxoglutarate aminotransferase activity"/>
    <property type="evidence" value="ECO:0007669"/>
    <property type="project" value="TreeGrafter"/>
</dbReference>
<keyword evidence="9" id="KW-1185">Reference proteome</keyword>
<dbReference type="PANTHER" id="PTHR11879:SF55">
    <property type="entry name" value="GLUTAMATE OXALOACETATE TRANSAMINASE 1, ISOFORM B"/>
    <property type="match status" value="1"/>
</dbReference>
<protein>
    <submittedName>
        <fullName evidence="8">Pyridoxal phosphate-dependent transferase major region subdomain 2</fullName>
    </submittedName>
</protein>
<accession>A0A9W9XKG3</accession>
<dbReference type="GO" id="GO:0006532">
    <property type="term" value="P:aspartate biosynthetic process"/>
    <property type="evidence" value="ECO:0007669"/>
    <property type="project" value="TreeGrafter"/>
</dbReference>
<dbReference type="GO" id="GO:0030170">
    <property type="term" value="F:pyridoxal phosphate binding"/>
    <property type="evidence" value="ECO:0007669"/>
    <property type="project" value="InterPro"/>
</dbReference>
<dbReference type="OrthoDB" id="550424at2759"/>
<dbReference type="InterPro" id="IPR015424">
    <property type="entry name" value="PyrdxlP-dep_Trfase"/>
</dbReference>
<dbReference type="GO" id="GO:0005829">
    <property type="term" value="C:cytosol"/>
    <property type="evidence" value="ECO:0007669"/>
    <property type="project" value="TreeGrafter"/>
</dbReference>
<organism evidence="8 9">
    <name type="scientific">Penicillium fimorum</name>
    <dbReference type="NCBI Taxonomy" id="1882269"/>
    <lineage>
        <taxon>Eukaryota</taxon>
        <taxon>Fungi</taxon>
        <taxon>Dikarya</taxon>
        <taxon>Ascomycota</taxon>
        <taxon>Pezizomycotina</taxon>
        <taxon>Eurotiomycetes</taxon>
        <taxon>Eurotiomycetidae</taxon>
        <taxon>Eurotiales</taxon>
        <taxon>Aspergillaceae</taxon>
        <taxon>Penicillium</taxon>
    </lineage>
</organism>
<proteinExistence type="inferred from homology"/>
<reference evidence="8" key="2">
    <citation type="journal article" date="2023" name="IMA Fungus">
        <title>Comparative genomic study of the Penicillium genus elucidates a diverse pangenome and 15 lateral gene transfer events.</title>
        <authorList>
            <person name="Petersen C."/>
            <person name="Sorensen T."/>
            <person name="Nielsen M.R."/>
            <person name="Sondergaard T.E."/>
            <person name="Sorensen J.L."/>
            <person name="Fitzpatrick D.A."/>
            <person name="Frisvad J.C."/>
            <person name="Nielsen K.L."/>
        </authorList>
    </citation>
    <scope>NUCLEOTIDE SEQUENCE</scope>
    <source>
        <strain evidence="8">IBT 29495</strain>
    </source>
</reference>
<feature type="domain" description="Aminotransferase class I/classII large" evidence="7">
    <location>
        <begin position="27"/>
        <end position="116"/>
    </location>
</feature>